<evidence type="ECO:0000259" key="10">
    <source>
        <dbReference type="Pfam" id="PF02608"/>
    </source>
</evidence>
<name>E1R8M1_SEDSS</name>
<evidence type="ECO:0000256" key="6">
    <source>
        <dbReference type="ARBA" id="ARBA00023136"/>
    </source>
</evidence>
<accession>E1R8M1</accession>
<dbReference type="InterPro" id="IPR003760">
    <property type="entry name" value="PnrA-like"/>
</dbReference>
<keyword evidence="5 9" id="KW-0732">Signal</keyword>
<dbReference type="SUPFAM" id="SSF53822">
    <property type="entry name" value="Periplasmic binding protein-like I"/>
    <property type="match status" value="1"/>
</dbReference>
<evidence type="ECO:0000256" key="8">
    <source>
        <dbReference type="ARBA" id="ARBA00023288"/>
    </source>
</evidence>
<dbReference type="Proteomes" id="UP000002318">
    <property type="component" value="Chromosome"/>
</dbReference>
<feature type="domain" description="ABC transporter substrate-binding protein PnrA-like" evidence="10">
    <location>
        <begin position="44"/>
        <end position="300"/>
    </location>
</feature>
<proteinExistence type="inferred from homology"/>
<keyword evidence="4" id="KW-1003">Cell membrane</keyword>
<evidence type="ECO:0000256" key="2">
    <source>
        <dbReference type="ARBA" id="ARBA00008610"/>
    </source>
</evidence>
<keyword evidence="6" id="KW-0472">Membrane</keyword>
<evidence type="ECO:0000256" key="3">
    <source>
        <dbReference type="ARBA" id="ARBA00022448"/>
    </source>
</evidence>
<dbReference type="HOGENOM" id="CLU_038813_1_1_12"/>
<feature type="signal peptide" evidence="9">
    <location>
        <begin position="1"/>
        <end position="23"/>
    </location>
</feature>
<evidence type="ECO:0000256" key="5">
    <source>
        <dbReference type="ARBA" id="ARBA00022729"/>
    </source>
</evidence>
<comment type="similarity">
    <text evidence="2">Belongs to the BMP lipoprotein family.</text>
</comment>
<comment type="subcellular location">
    <subcellularLocation>
        <location evidence="1">Cell membrane</location>
        <topology evidence="1">Lipid-anchor</topology>
    </subcellularLocation>
</comment>
<evidence type="ECO:0000256" key="9">
    <source>
        <dbReference type="SAM" id="SignalP"/>
    </source>
</evidence>
<dbReference type="CDD" id="cd06304">
    <property type="entry name" value="PBP1_BmpA_Med_PnrA-like"/>
    <property type="match status" value="1"/>
</dbReference>
<dbReference type="PANTHER" id="PTHR34296">
    <property type="entry name" value="TRANSCRIPTIONAL ACTIVATOR PROTEIN MED"/>
    <property type="match status" value="1"/>
</dbReference>
<gene>
    <name evidence="11" type="ordered locus">Spirs_2671</name>
</gene>
<dbReference type="OrthoDB" id="9769871at2"/>
<organism evidence="11 12">
    <name type="scientific">Sediminispirochaeta smaragdinae (strain DSM 11293 / JCM 15392 / SEBR 4228)</name>
    <name type="common">Spirochaeta smaragdinae</name>
    <dbReference type="NCBI Taxonomy" id="573413"/>
    <lineage>
        <taxon>Bacteria</taxon>
        <taxon>Pseudomonadati</taxon>
        <taxon>Spirochaetota</taxon>
        <taxon>Spirochaetia</taxon>
        <taxon>Spirochaetales</taxon>
        <taxon>Spirochaetaceae</taxon>
        <taxon>Sediminispirochaeta</taxon>
    </lineage>
</organism>
<dbReference type="STRING" id="573413.Spirs_2671"/>
<sequence>MKRNKILIAMMVIAVLCTGVLFAGGQQDAAPAADTTSSDAPAQVKVAMLMSGPINDGGWNTSAYEGLTRLRDELGFEIAYTEMVPQSQQKSILRNYAQRGYDLVIGHGFEFGDSIMEVAPEFPDVKFYQVGGEVQADNVGSGVFGLGELSYLAGKLSAKFTKTNKIGFIGAMEIPTTLAEIDMLRETIAEVNPKASFTVAYTGSWTDVNKGKEAALAQIANGVDVIVAIGDACDVGAIQAAKERGAYVIGWSGDFNSLAPDIVLTSMVQSVPDMILMQGKMLKEGNWKGMSKVWGIADGVEYPGTWSKVVPAELKDEVMADFEAMKAGTLHKRVN</sequence>
<evidence type="ECO:0000256" key="7">
    <source>
        <dbReference type="ARBA" id="ARBA00023139"/>
    </source>
</evidence>
<keyword evidence="3" id="KW-0813">Transport</keyword>
<dbReference type="RefSeq" id="WP_013255239.1">
    <property type="nucleotide sequence ID" value="NC_014364.1"/>
</dbReference>
<evidence type="ECO:0000313" key="12">
    <source>
        <dbReference type="Proteomes" id="UP000002318"/>
    </source>
</evidence>
<evidence type="ECO:0000313" key="11">
    <source>
        <dbReference type="EMBL" id="ADK81778.1"/>
    </source>
</evidence>
<evidence type="ECO:0000256" key="4">
    <source>
        <dbReference type="ARBA" id="ARBA00022475"/>
    </source>
</evidence>
<dbReference type="EMBL" id="CP002116">
    <property type="protein sequence ID" value="ADK81778.1"/>
    <property type="molecule type" value="Genomic_DNA"/>
</dbReference>
<keyword evidence="7" id="KW-0564">Palmitate</keyword>
<feature type="chain" id="PRO_5003150778" evidence="9">
    <location>
        <begin position="24"/>
        <end position="335"/>
    </location>
</feature>
<dbReference type="PANTHER" id="PTHR34296:SF2">
    <property type="entry name" value="ABC TRANSPORTER GUANOSINE-BINDING PROTEIN NUPN"/>
    <property type="match status" value="1"/>
</dbReference>
<dbReference type="Gene3D" id="3.40.50.2300">
    <property type="match status" value="2"/>
</dbReference>
<keyword evidence="12" id="KW-1185">Reference proteome</keyword>
<dbReference type="InterPro" id="IPR028082">
    <property type="entry name" value="Peripla_BP_I"/>
</dbReference>
<dbReference type="AlphaFoldDB" id="E1R8M1"/>
<reference evidence="11 12" key="1">
    <citation type="journal article" date="2010" name="Stand. Genomic Sci.">
        <title>Complete genome sequence of Spirochaeta smaragdinae type strain (SEBR 4228).</title>
        <authorList>
            <person name="Mavromatis K."/>
            <person name="Yasawong M."/>
            <person name="Chertkov O."/>
            <person name="Lapidus A."/>
            <person name="Lucas S."/>
            <person name="Nolan M."/>
            <person name="Del Rio T.G."/>
            <person name="Tice H."/>
            <person name="Cheng J.F."/>
            <person name="Pitluck S."/>
            <person name="Liolios K."/>
            <person name="Ivanova N."/>
            <person name="Tapia R."/>
            <person name="Han C."/>
            <person name="Bruce D."/>
            <person name="Goodwin L."/>
            <person name="Pati A."/>
            <person name="Chen A."/>
            <person name="Palaniappan K."/>
            <person name="Land M."/>
            <person name="Hauser L."/>
            <person name="Chang Y.J."/>
            <person name="Jeffries C.D."/>
            <person name="Detter J.C."/>
            <person name="Rohde M."/>
            <person name="Brambilla E."/>
            <person name="Spring S."/>
            <person name="Goker M."/>
            <person name="Sikorski J."/>
            <person name="Woyke T."/>
            <person name="Bristow J."/>
            <person name="Eisen J.A."/>
            <person name="Markowitz V."/>
            <person name="Hugenholtz P."/>
            <person name="Klenk H.P."/>
            <person name="Kyrpides N.C."/>
        </authorList>
    </citation>
    <scope>NUCLEOTIDE SEQUENCE [LARGE SCALE GENOMIC DNA]</scope>
    <source>
        <strain evidence="12">DSM 11293 / JCM 15392 / SEBR 4228</strain>
    </source>
</reference>
<dbReference type="KEGG" id="ssm:Spirs_2671"/>
<evidence type="ECO:0000256" key="1">
    <source>
        <dbReference type="ARBA" id="ARBA00004193"/>
    </source>
</evidence>
<dbReference type="Pfam" id="PF02608">
    <property type="entry name" value="Bmp"/>
    <property type="match status" value="1"/>
</dbReference>
<dbReference type="InterPro" id="IPR050957">
    <property type="entry name" value="BMP_lipoprotein"/>
</dbReference>
<keyword evidence="8 11" id="KW-0449">Lipoprotein</keyword>
<dbReference type="eggNOG" id="COG1744">
    <property type="taxonomic scope" value="Bacteria"/>
</dbReference>
<dbReference type="GO" id="GO:0005886">
    <property type="term" value="C:plasma membrane"/>
    <property type="evidence" value="ECO:0007669"/>
    <property type="project" value="UniProtKB-SubCell"/>
</dbReference>
<protein>
    <submittedName>
        <fullName evidence="11">Basic membrane lipoprotein</fullName>
    </submittedName>
</protein>